<feature type="transmembrane region" description="Helical" evidence="6">
    <location>
        <begin position="277"/>
        <end position="301"/>
    </location>
</feature>
<name>A0A6I6JZM9_9BACT</name>
<dbReference type="PANTHER" id="PTHR30572">
    <property type="entry name" value="MEMBRANE COMPONENT OF TRANSPORTER-RELATED"/>
    <property type="match status" value="1"/>
</dbReference>
<gene>
    <name evidence="9" type="ORF">GM418_13505</name>
</gene>
<feature type="transmembrane region" description="Helical" evidence="6">
    <location>
        <begin position="20"/>
        <end position="40"/>
    </location>
</feature>
<dbReference type="GO" id="GO:0005886">
    <property type="term" value="C:plasma membrane"/>
    <property type="evidence" value="ECO:0007669"/>
    <property type="project" value="UniProtKB-SubCell"/>
</dbReference>
<dbReference type="Pfam" id="PF12704">
    <property type="entry name" value="MacB_PCD"/>
    <property type="match status" value="1"/>
</dbReference>
<dbReference type="InterPro" id="IPR003838">
    <property type="entry name" value="ABC3_permease_C"/>
</dbReference>
<evidence type="ECO:0000259" key="8">
    <source>
        <dbReference type="Pfam" id="PF12704"/>
    </source>
</evidence>
<feature type="transmembrane region" description="Helical" evidence="6">
    <location>
        <begin position="724"/>
        <end position="744"/>
    </location>
</feature>
<evidence type="ECO:0000313" key="9">
    <source>
        <dbReference type="EMBL" id="QGY44643.1"/>
    </source>
</evidence>
<feature type="transmembrane region" description="Helical" evidence="6">
    <location>
        <begin position="332"/>
        <end position="351"/>
    </location>
</feature>
<keyword evidence="3 6" id="KW-0812">Transmembrane</keyword>
<evidence type="ECO:0000256" key="3">
    <source>
        <dbReference type="ARBA" id="ARBA00022692"/>
    </source>
</evidence>
<evidence type="ECO:0000313" key="10">
    <source>
        <dbReference type="Proteomes" id="UP000428260"/>
    </source>
</evidence>
<reference evidence="9 10" key="1">
    <citation type="submission" date="2019-11" db="EMBL/GenBank/DDBJ databases">
        <authorList>
            <person name="Zheng R.K."/>
            <person name="Sun C.M."/>
        </authorList>
    </citation>
    <scope>NUCLEOTIDE SEQUENCE [LARGE SCALE GENOMIC DNA]</scope>
    <source>
        <strain evidence="9 10">WC007</strain>
    </source>
</reference>
<evidence type="ECO:0000256" key="2">
    <source>
        <dbReference type="ARBA" id="ARBA00022475"/>
    </source>
</evidence>
<feature type="transmembrane region" description="Helical" evidence="6">
    <location>
        <begin position="371"/>
        <end position="395"/>
    </location>
</feature>
<organism evidence="9 10">
    <name type="scientific">Maribellus comscasis</name>
    <dbReference type="NCBI Taxonomy" id="2681766"/>
    <lineage>
        <taxon>Bacteria</taxon>
        <taxon>Pseudomonadati</taxon>
        <taxon>Bacteroidota</taxon>
        <taxon>Bacteroidia</taxon>
        <taxon>Marinilabiliales</taxon>
        <taxon>Prolixibacteraceae</taxon>
        <taxon>Maribellus</taxon>
    </lineage>
</organism>
<proteinExistence type="predicted"/>
<dbReference type="InterPro" id="IPR025857">
    <property type="entry name" value="MacB_PCD"/>
</dbReference>
<keyword evidence="10" id="KW-1185">Reference proteome</keyword>
<comment type="subcellular location">
    <subcellularLocation>
        <location evidence="1">Cell membrane</location>
        <topology evidence="1">Multi-pass membrane protein</topology>
    </subcellularLocation>
</comment>
<evidence type="ECO:0000259" key="7">
    <source>
        <dbReference type="Pfam" id="PF02687"/>
    </source>
</evidence>
<evidence type="ECO:0000256" key="6">
    <source>
        <dbReference type="SAM" id="Phobius"/>
    </source>
</evidence>
<evidence type="ECO:0000256" key="1">
    <source>
        <dbReference type="ARBA" id="ARBA00004651"/>
    </source>
</evidence>
<dbReference type="KEGG" id="mcos:GM418_13505"/>
<feature type="domain" description="ABC3 transporter permease C-terminal" evidence="7">
    <location>
        <begin position="675"/>
        <end position="788"/>
    </location>
</feature>
<keyword evidence="5 6" id="KW-0472">Membrane</keyword>
<keyword evidence="4 6" id="KW-1133">Transmembrane helix</keyword>
<feature type="domain" description="MacB-like periplasmic core" evidence="8">
    <location>
        <begin position="19"/>
        <end position="235"/>
    </location>
</feature>
<dbReference type="AlphaFoldDB" id="A0A6I6JZM9"/>
<dbReference type="GO" id="GO:0022857">
    <property type="term" value="F:transmembrane transporter activity"/>
    <property type="evidence" value="ECO:0007669"/>
    <property type="project" value="TreeGrafter"/>
</dbReference>
<feature type="transmembrane region" description="Helical" evidence="6">
    <location>
        <begin position="416"/>
        <end position="439"/>
    </location>
</feature>
<feature type="transmembrane region" description="Helical" evidence="6">
    <location>
        <begin position="756"/>
        <end position="776"/>
    </location>
</feature>
<keyword evidence="2" id="KW-1003">Cell membrane</keyword>
<evidence type="ECO:0000256" key="5">
    <source>
        <dbReference type="ARBA" id="ARBA00023136"/>
    </source>
</evidence>
<dbReference type="RefSeq" id="WP_158867148.1">
    <property type="nucleotide sequence ID" value="NZ_CP046401.1"/>
</dbReference>
<accession>A0A6I6JZM9</accession>
<protein>
    <submittedName>
        <fullName evidence="9">FtsX-like permease family protein</fullName>
    </submittedName>
</protein>
<feature type="transmembrane region" description="Helical" evidence="6">
    <location>
        <begin position="675"/>
        <end position="696"/>
    </location>
</feature>
<evidence type="ECO:0000256" key="4">
    <source>
        <dbReference type="ARBA" id="ARBA00022989"/>
    </source>
</evidence>
<dbReference type="InterPro" id="IPR050250">
    <property type="entry name" value="Macrolide_Exporter_MacB"/>
</dbReference>
<dbReference type="Proteomes" id="UP000428260">
    <property type="component" value="Chromosome"/>
</dbReference>
<dbReference type="Pfam" id="PF02687">
    <property type="entry name" value="FtsX"/>
    <property type="match status" value="1"/>
</dbReference>
<sequence length="795" mass="89879">MKTTKIFFRGFKRNTRLNLLNISSMAIGIAAAIIVLSYVYQEFNYDTQYPNSNRVYRILTKNDKNELSGAATYGPLAQSLKSDFPEINDATRVSFYWGYLALTTGDKKFNETRTIFADSNFFTLFSFPFVSGDASKCLRSPNSIVLSESAARKYFGETDAVGKQIKIGKDKLFTVAGVYKDFSSNSNFRGDIILPLEIMSRITQVWIEPSWNYQSDIHTFVLTENIAAADGLSGKIENYLSGHVQEKPEKLILQALKNIHTEMHTGWESVPQANRSYLILLGMVALAILTMSAVNFLMLYIGMASKDPINTSVKKVCGASKTSLFRDHVGEIFSYILISTTVSLFLVFLYNSVLTTQFSFLPKINNFSSRFLQILSGIILVYTIFTSVLPAIVVSRLKSPEIYKAEKQSLYKQPRILNILVVSQFTIGVVLLAITTLFYKQIHFLKKHNPGFAREELITIPLNMHIGDGFYNENMDVFCEEIKKQAGVKEITFAFSSPSDVQTSADEASCDGMPEGETVQIQWNSVYYDYFETLGIKIAEGRGFNRNFQSDMVDFDSDRKCAYVINQKAAKELGVENPIGKTLYSYQKGVIVGIAEDFNFKSLHSEINPMCFNMNPFYYNEIIVRINPQTTDIFNNIEKVWNDFVPAYPFEFKFVDDQLNQMYEAENNLTASLNAFSGIAILIACMGLLALTILSMQKRTKEIGIRKVNGAKVSEIVVLLNQDYIKWVTIAFIVATPIAFFVIQNWLENFAYQTSISWWIFVVAGIFALLIALLTVSFQSYKAATKNPVEALRYE</sequence>
<dbReference type="EMBL" id="CP046401">
    <property type="protein sequence ID" value="QGY44643.1"/>
    <property type="molecule type" value="Genomic_DNA"/>
</dbReference>
<dbReference type="PANTHER" id="PTHR30572:SF18">
    <property type="entry name" value="ABC-TYPE MACROLIDE FAMILY EXPORT SYSTEM PERMEASE COMPONENT 2"/>
    <property type="match status" value="1"/>
</dbReference>